<evidence type="ECO:0000313" key="12">
    <source>
        <dbReference type="Proteomes" id="UP001567538"/>
    </source>
</evidence>
<evidence type="ECO:0000313" key="11">
    <source>
        <dbReference type="EMBL" id="KAL1554317.1"/>
    </source>
</evidence>
<dbReference type="Proteomes" id="UP001567538">
    <property type="component" value="Unassembled WGS sequence"/>
</dbReference>
<evidence type="ECO:0000256" key="4">
    <source>
        <dbReference type="ARBA" id="ARBA00022679"/>
    </source>
</evidence>
<comment type="pathway">
    <text evidence="1 9">Carbohydrate acid metabolism; D-gluconate degradation.</text>
</comment>
<accession>A0ABD1H1M3</accession>
<protein>
    <recommendedName>
        <fullName evidence="3 9">Gluconokinase</fullName>
        <ecNumber evidence="3 9">2.7.1.12</ecNumber>
    </recommendedName>
</protein>
<dbReference type="Pfam" id="PF01202">
    <property type="entry name" value="SKI"/>
    <property type="match status" value="1"/>
</dbReference>
<dbReference type="PANTHER" id="PTHR43442:SF3">
    <property type="entry name" value="GLUCONOKINASE-RELATED"/>
    <property type="match status" value="1"/>
</dbReference>
<keyword evidence="12" id="KW-1185">Reference proteome</keyword>
<evidence type="ECO:0000256" key="7">
    <source>
        <dbReference type="ARBA" id="ARBA00022840"/>
    </source>
</evidence>
<reference evidence="10 12" key="1">
    <citation type="submission" date="2024-06" db="EMBL/GenBank/DDBJ databases">
        <title>A chromosome level genome sequence of Diviner's sage (Salvia divinorum).</title>
        <authorList>
            <person name="Ford S.A."/>
            <person name="Ro D.-K."/>
            <person name="Ness R.W."/>
            <person name="Phillips M.A."/>
        </authorList>
    </citation>
    <scope>NUCLEOTIDE SEQUENCE [LARGE SCALE GENOMIC DNA]</scope>
    <source>
        <strain evidence="10">SAF-2024a</strain>
        <tissue evidence="10">Leaf</tissue>
    </source>
</reference>
<sequence length="192" mass="20892">MASNKGIAIVIMGVSGAGKSTIGAMLAQVMNAHFLDADGYHPQSNKDKMKAGIPLTDEDRFPWLETLRDALRVSLVNGETVILGCSALQKHYRQILRCADPDYVPAAASYASCAVNFLLLSVDAEVLAARLEKRAAHFMPAKLLQSQLDLLQIDESERILKVDASLHPHQTLKAIQALICSNLPHLSPNHQS</sequence>
<evidence type="ECO:0000256" key="3">
    <source>
        <dbReference type="ARBA" id="ARBA00012054"/>
    </source>
</evidence>
<dbReference type="GO" id="GO:0005524">
    <property type="term" value="F:ATP binding"/>
    <property type="evidence" value="ECO:0007669"/>
    <property type="project" value="UniProtKB-KW"/>
</dbReference>
<evidence type="ECO:0000256" key="9">
    <source>
        <dbReference type="RuleBase" id="RU363066"/>
    </source>
</evidence>
<keyword evidence="4 9" id="KW-0808">Transferase</keyword>
<dbReference type="EMBL" id="JBEAFC010000007">
    <property type="protein sequence ID" value="KAL1550317.1"/>
    <property type="molecule type" value="Genomic_DNA"/>
</dbReference>
<dbReference type="PANTHER" id="PTHR43442">
    <property type="entry name" value="GLUCONOKINASE-RELATED"/>
    <property type="match status" value="1"/>
</dbReference>
<evidence type="ECO:0000256" key="6">
    <source>
        <dbReference type="ARBA" id="ARBA00022777"/>
    </source>
</evidence>
<proteinExistence type="inferred from homology"/>
<comment type="catalytic activity">
    <reaction evidence="8 9">
        <text>D-gluconate + ATP = 6-phospho-D-gluconate + ADP + H(+)</text>
        <dbReference type="Rhea" id="RHEA:19433"/>
        <dbReference type="ChEBI" id="CHEBI:15378"/>
        <dbReference type="ChEBI" id="CHEBI:18391"/>
        <dbReference type="ChEBI" id="CHEBI:30616"/>
        <dbReference type="ChEBI" id="CHEBI:58759"/>
        <dbReference type="ChEBI" id="CHEBI:456216"/>
        <dbReference type="EC" id="2.7.1.12"/>
    </reaction>
</comment>
<keyword evidence="5 9" id="KW-0547">Nucleotide-binding</keyword>
<comment type="similarity">
    <text evidence="2 9">Belongs to the gluconokinase GntK/GntV family.</text>
</comment>
<dbReference type="SUPFAM" id="SSF52540">
    <property type="entry name" value="P-loop containing nucleoside triphosphate hydrolases"/>
    <property type="match status" value="1"/>
</dbReference>
<dbReference type="EMBL" id="JBEAFC010000006">
    <property type="protein sequence ID" value="KAL1554317.1"/>
    <property type="molecule type" value="Genomic_DNA"/>
</dbReference>
<evidence type="ECO:0000256" key="2">
    <source>
        <dbReference type="ARBA" id="ARBA00008420"/>
    </source>
</evidence>
<evidence type="ECO:0000256" key="8">
    <source>
        <dbReference type="ARBA" id="ARBA00048090"/>
    </source>
</evidence>
<evidence type="ECO:0000313" key="10">
    <source>
        <dbReference type="EMBL" id="KAL1550317.1"/>
    </source>
</evidence>
<name>A0ABD1H1M3_SALDI</name>
<dbReference type="NCBIfam" id="TIGR01313">
    <property type="entry name" value="therm_gnt_kin"/>
    <property type="match status" value="1"/>
</dbReference>
<dbReference type="CDD" id="cd02021">
    <property type="entry name" value="GntK"/>
    <property type="match status" value="1"/>
</dbReference>
<dbReference type="GO" id="GO:0046316">
    <property type="term" value="F:gluconokinase activity"/>
    <property type="evidence" value="ECO:0007669"/>
    <property type="project" value="UniProtKB-EC"/>
</dbReference>
<dbReference type="InterPro" id="IPR031322">
    <property type="entry name" value="Shikimate/glucono_kinase"/>
</dbReference>
<keyword evidence="6 9" id="KW-0418">Kinase</keyword>
<dbReference type="EC" id="2.7.1.12" evidence="3 9"/>
<dbReference type="FunFam" id="3.40.50.300:FF:000522">
    <property type="entry name" value="Gluconokinase"/>
    <property type="match status" value="1"/>
</dbReference>
<dbReference type="AlphaFoldDB" id="A0ABD1H1M3"/>
<organism evidence="10 12">
    <name type="scientific">Salvia divinorum</name>
    <name type="common">Maria pastora</name>
    <name type="synonym">Diviner's sage</name>
    <dbReference type="NCBI Taxonomy" id="28513"/>
    <lineage>
        <taxon>Eukaryota</taxon>
        <taxon>Viridiplantae</taxon>
        <taxon>Streptophyta</taxon>
        <taxon>Embryophyta</taxon>
        <taxon>Tracheophyta</taxon>
        <taxon>Spermatophyta</taxon>
        <taxon>Magnoliopsida</taxon>
        <taxon>eudicotyledons</taxon>
        <taxon>Gunneridae</taxon>
        <taxon>Pentapetalae</taxon>
        <taxon>asterids</taxon>
        <taxon>lamiids</taxon>
        <taxon>Lamiales</taxon>
        <taxon>Lamiaceae</taxon>
        <taxon>Nepetoideae</taxon>
        <taxon>Mentheae</taxon>
        <taxon>Salviinae</taxon>
        <taxon>Salvia</taxon>
        <taxon>Salvia subgen. Calosphace</taxon>
    </lineage>
</organism>
<dbReference type="InterPro" id="IPR027417">
    <property type="entry name" value="P-loop_NTPase"/>
</dbReference>
<evidence type="ECO:0000256" key="1">
    <source>
        <dbReference type="ARBA" id="ARBA00004875"/>
    </source>
</evidence>
<dbReference type="Gene3D" id="3.40.50.300">
    <property type="entry name" value="P-loop containing nucleotide triphosphate hydrolases"/>
    <property type="match status" value="1"/>
</dbReference>
<keyword evidence="7 9" id="KW-0067">ATP-binding</keyword>
<evidence type="ECO:0000256" key="5">
    <source>
        <dbReference type="ARBA" id="ARBA00022741"/>
    </source>
</evidence>
<gene>
    <name evidence="11" type="ORF">AAHA92_14888</name>
    <name evidence="10" type="ORF">AAHA92_18297</name>
</gene>
<comment type="caution">
    <text evidence="10">The sequence shown here is derived from an EMBL/GenBank/DDBJ whole genome shotgun (WGS) entry which is preliminary data.</text>
</comment>
<dbReference type="InterPro" id="IPR006001">
    <property type="entry name" value="Therm_gnt_kin"/>
</dbReference>